<feature type="compositionally biased region" description="Basic and acidic residues" evidence="1">
    <location>
        <begin position="55"/>
        <end position="64"/>
    </location>
</feature>
<sequence>MPRVGGVTKRGEKIPVASAGVMRGGGGDDLAVITSCDRHASAGSVLLQRSNSRGRNHEKIEMTKEQNQSSRGHSLPRVLFGRGGRGRSQEPCRRSNSVIGPIRRDRREDRSQVGWMRSSPPLVLEPVESNAGDGVELFRGQNNHSDCTAKGVDDGAVRTLFRLGSSSSGSALSSFLSVEEKKDGLLVVPGEHSGIGKTKSIWNRYFARKHWKTRQNINFDRDSRTGDYRSVDYTFDSTVESGTCPRSNARIRKTEGSTISADESARSGYDSDNYDHDAPWSPTESLLLKIGQLDRIDDDDHDEINVDNFENSVNNGHPEKDPLDSDNDAAVDDDTCCHHQKNGHAPDDDDDVGGERNDKIVKGGGSYERDKSDTHPSGGKGRSKDDDKYHNYQPSLKSGFVTANIHFDLEELVPTSLVKKIANDDGDKKRSMFGNYHMEVDGTMHTSGLSRCHRGDIHFQGDSLEDFCNRVSTSYLRLSTSSNDEDDQGSNNSSTPNRSPLSKGITLIGRGRSRSRKEGQENRKDDGKNKERGLVEASLLTATNPENDVLDRGISSSLLNWRRGRSSSVKLLRRSNTNASDELFRLQRGSTKGGKSNTKSLSPLSKRTRIEKSTATRSADDGDSLEDFCNRVSTRNQRLPPCHEGTSSKEEDDFCNRVSTSNLRLPSREGTSSKDEDDRGSNNSGSPKRSPLSKGITRIGRGRSRSRKEGQENRKDDGKNKERGLVEASLSTATNPDSDILSRGIYPSLFIWRRGRSFSANLLRRSNTNALDEPFRLQRGSTKGGTSNTKSLSPLSKRTRIEKSTTTRDDDNDNRASFSNSSSYRSSSLSCDVSNLSSSQKEGKNKSSKNRRRKCLVCRRIISSSKREEDGCYNFVRYMDFYFCSNKDESTCFQCGSCRRHLSPSSLQDDLDDDDGIRIISNARGSIVQCGQCARLLNGGGSVSSSLPSLHACASAIAVSSASSVALTAAAVAAHSSLDGVCDVCVENNEKPNDSRRGIQLLDESVKSRGNDSTARGGGGDNYAKVLSKAAKRLAEKVSVKIIHLGSCISNADNDDDADMCIKTERTILLSTLYFTQSEDGNNHSKRTVQQSHNGNNPIDERDNSNTTKVVYELDSDVFGNPNYDGYNCSFSQFDNINNDEDHVDASTNPVKPPQPQPRITTVSLPALESDEINGAITPNLYVKLNWVDDDDDPDHDTTVGECSARNDAGHMYIHPERRGPAILSIESFQSKTITKETVRKVLRQTWEYVDEKENLVYDFTFSVPFKKLYISWEIAKGDELDLSLCLFEVNVRYDPPNSEAEPMDLTVEAAPNTTTSCAIGGDVTRDHYDEDDDNDILTNSVDDNLKGPVTTARVFNDDAMRNVRNGDDDDNNNYICHVSAIDDISTGLNSVGSIAISKDATRNLRPNLSIRGCIPSVVHTRTKTLDPDRDDNDNISELLSAASCINAVILLPLIFCIKIEKKYFDEEIGLSLIEMNGATVVAEVSKSGLFANSPIKEGCVLLAINGQCLRGPRSVIRIMKDLVGMLAITMSDCPSPPGSRFVVTKSKLKKFGEEMKDITFNMSHGLVRVQAVAENGIFSQSQIKDGDICLSIDGIPAVSDGVATRVLGRSHSFVSILIFSLPEFWKRIVDYLVDTKYVRWWQKDSECKLYLKGSDFAPITLSFDAHTGLCSEDNNEEHDVDLKCMNTIIDRVMKLLMESINACHGRGRPDKERRSGRSLSVSASGKITNRSDVYRRALIKLDEMRENGKLSPKDYEAGKHALAQLAIQTAR</sequence>
<comment type="caution">
    <text evidence="2">The sequence shown here is derived from an EMBL/GenBank/DDBJ whole genome shotgun (WGS) entry which is preliminary data.</text>
</comment>
<name>A0ABD3RH28_9STRA</name>
<dbReference type="InterPro" id="IPR036034">
    <property type="entry name" value="PDZ_sf"/>
</dbReference>
<organism evidence="2 3">
    <name type="scientific">Cyclostephanos tholiformis</name>
    <dbReference type="NCBI Taxonomy" id="382380"/>
    <lineage>
        <taxon>Eukaryota</taxon>
        <taxon>Sar</taxon>
        <taxon>Stramenopiles</taxon>
        <taxon>Ochrophyta</taxon>
        <taxon>Bacillariophyta</taxon>
        <taxon>Coscinodiscophyceae</taxon>
        <taxon>Thalassiosirophycidae</taxon>
        <taxon>Stephanodiscales</taxon>
        <taxon>Stephanodiscaceae</taxon>
        <taxon>Cyclostephanos</taxon>
    </lineage>
</organism>
<feature type="region of interest" description="Disordered" evidence="1">
    <location>
        <begin position="773"/>
        <end position="848"/>
    </location>
</feature>
<dbReference type="SUPFAM" id="SSF50156">
    <property type="entry name" value="PDZ domain-like"/>
    <property type="match status" value="1"/>
</dbReference>
<feature type="region of interest" description="Disordered" evidence="1">
    <location>
        <begin position="582"/>
        <end position="739"/>
    </location>
</feature>
<feature type="region of interest" description="Disordered" evidence="1">
    <location>
        <begin position="44"/>
        <end position="127"/>
    </location>
</feature>
<feature type="compositionally biased region" description="Acidic residues" evidence="1">
    <location>
        <begin position="324"/>
        <end position="334"/>
    </location>
</feature>
<dbReference type="Proteomes" id="UP001530377">
    <property type="component" value="Unassembled WGS sequence"/>
</dbReference>
<evidence type="ECO:0000256" key="1">
    <source>
        <dbReference type="SAM" id="MobiDB-lite"/>
    </source>
</evidence>
<feature type="compositionally biased region" description="Basic and acidic residues" evidence="1">
    <location>
        <begin position="671"/>
        <end position="680"/>
    </location>
</feature>
<evidence type="ECO:0000313" key="2">
    <source>
        <dbReference type="EMBL" id="KAL3812153.1"/>
    </source>
</evidence>
<feature type="compositionally biased region" description="Low complexity" evidence="1">
    <location>
        <begin position="815"/>
        <end position="839"/>
    </location>
</feature>
<feature type="region of interest" description="Disordered" evidence="1">
    <location>
        <begin position="299"/>
        <end position="391"/>
    </location>
</feature>
<feature type="compositionally biased region" description="Basic and acidic residues" evidence="1">
    <location>
        <begin position="707"/>
        <end position="725"/>
    </location>
</feature>
<feature type="region of interest" description="Disordered" evidence="1">
    <location>
        <begin position="479"/>
        <end position="534"/>
    </location>
</feature>
<keyword evidence="3" id="KW-1185">Reference proteome</keyword>
<feature type="compositionally biased region" description="Polar residues" evidence="1">
    <location>
        <begin position="489"/>
        <end position="500"/>
    </location>
</feature>
<feature type="compositionally biased region" description="Polar residues" evidence="1">
    <location>
        <begin position="779"/>
        <end position="796"/>
    </location>
</feature>
<protein>
    <recommendedName>
        <fullName evidence="4">PDZ domain-containing protein</fullName>
    </recommendedName>
</protein>
<feature type="region of interest" description="Disordered" evidence="1">
    <location>
        <begin position="1706"/>
        <end position="1725"/>
    </location>
</feature>
<gene>
    <name evidence="2" type="ORF">ACHAXA_001860</name>
</gene>
<feature type="compositionally biased region" description="Basic and acidic residues" evidence="1">
    <location>
        <begin position="516"/>
        <end position="534"/>
    </location>
</feature>
<feature type="compositionally biased region" description="Basic and acidic residues" evidence="1">
    <location>
        <begin position="353"/>
        <end position="374"/>
    </location>
</feature>
<feature type="compositionally biased region" description="Polar residues" evidence="1">
    <location>
        <begin position="1088"/>
        <end position="1097"/>
    </location>
</feature>
<reference evidence="2 3" key="1">
    <citation type="submission" date="2024-10" db="EMBL/GenBank/DDBJ databases">
        <title>Updated reference genomes for cyclostephanoid diatoms.</title>
        <authorList>
            <person name="Roberts W.R."/>
            <person name="Alverson A.J."/>
        </authorList>
    </citation>
    <scope>NUCLEOTIDE SEQUENCE [LARGE SCALE GENOMIC DNA]</scope>
    <source>
        <strain evidence="2 3">AJA228-03</strain>
    </source>
</reference>
<feature type="compositionally biased region" description="Basic and acidic residues" evidence="1">
    <location>
        <begin position="102"/>
        <end position="111"/>
    </location>
</feature>
<accession>A0ABD3RH28</accession>
<proteinExistence type="predicted"/>
<evidence type="ECO:0008006" key="4">
    <source>
        <dbReference type="Google" id="ProtNLM"/>
    </source>
</evidence>
<feature type="compositionally biased region" description="Polar residues" evidence="1">
    <location>
        <begin position="588"/>
        <end position="605"/>
    </location>
</feature>
<feature type="compositionally biased region" description="Basic and acidic residues" evidence="1">
    <location>
        <begin position="799"/>
        <end position="809"/>
    </location>
</feature>
<feature type="compositionally biased region" description="Basic and acidic residues" evidence="1">
    <location>
        <begin position="608"/>
        <end position="620"/>
    </location>
</feature>
<feature type="region of interest" description="Disordered" evidence="1">
    <location>
        <begin position="243"/>
        <end position="277"/>
    </location>
</feature>
<evidence type="ECO:0000313" key="3">
    <source>
        <dbReference type="Proteomes" id="UP001530377"/>
    </source>
</evidence>
<dbReference type="EMBL" id="JALLPB020000214">
    <property type="protein sequence ID" value="KAL3812153.1"/>
    <property type="molecule type" value="Genomic_DNA"/>
</dbReference>
<feature type="region of interest" description="Disordered" evidence="1">
    <location>
        <begin position="1079"/>
        <end position="1106"/>
    </location>
</feature>